<gene>
    <name evidence="2" type="ORF">B8X00_01290</name>
</gene>
<keyword evidence="1" id="KW-0732">Signal</keyword>
<comment type="caution">
    <text evidence="2">The sequence shown here is derived from an EMBL/GenBank/DDBJ whole genome shotgun (WGS) entry which is preliminary data.</text>
</comment>
<organism evidence="2 3">
    <name type="scientific">Acetobacter fabarum</name>
    <dbReference type="NCBI Taxonomy" id="483199"/>
    <lineage>
        <taxon>Bacteria</taxon>
        <taxon>Pseudomonadati</taxon>
        <taxon>Pseudomonadota</taxon>
        <taxon>Alphaproteobacteria</taxon>
        <taxon>Acetobacterales</taxon>
        <taxon>Acetobacteraceae</taxon>
        <taxon>Acetobacter</taxon>
    </lineage>
</organism>
<name>A0A269Y3X5_9PROT</name>
<dbReference type="EMBL" id="NCXK01000001">
    <property type="protein sequence ID" value="PAK79366.1"/>
    <property type="molecule type" value="Genomic_DNA"/>
</dbReference>
<evidence type="ECO:0000256" key="1">
    <source>
        <dbReference type="SAM" id="SignalP"/>
    </source>
</evidence>
<feature type="signal peptide" evidence="1">
    <location>
        <begin position="1"/>
        <end position="30"/>
    </location>
</feature>
<evidence type="ECO:0000313" key="3">
    <source>
        <dbReference type="Proteomes" id="UP000216151"/>
    </source>
</evidence>
<evidence type="ECO:0008006" key="4">
    <source>
        <dbReference type="Google" id="ProtNLM"/>
    </source>
</evidence>
<accession>A0A269Y3X5</accession>
<keyword evidence="3" id="KW-1185">Reference proteome</keyword>
<reference evidence="2 3" key="1">
    <citation type="submission" date="2017-04" db="EMBL/GenBank/DDBJ databases">
        <title>Kefir bacterial isolates.</title>
        <authorList>
            <person name="Kim Y."/>
            <person name="Blasche S."/>
            <person name="Patil K.R."/>
        </authorList>
    </citation>
    <scope>NUCLEOTIDE SEQUENCE [LARGE SCALE GENOMIC DNA]</scope>
    <source>
        <strain evidence="2 3">KR</strain>
    </source>
</reference>
<proteinExistence type="predicted"/>
<evidence type="ECO:0000313" key="2">
    <source>
        <dbReference type="EMBL" id="PAK79366.1"/>
    </source>
</evidence>
<dbReference type="OrthoDB" id="8735103at2"/>
<protein>
    <recommendedName>
        <fullName evidence="4">Porin</fullName>
    </recommendedName>
</protein>
<dbReference type="RefSeq" id="WP_095348953.1">
    <property type="nucleotide sequence ID" value="NZ_JBDNMF010000034.1"/>
</dbReference>
<feature type="chain" id="PRO_5012357062" description="Porin" evidence="1">
    <location>
        <begin position="31"/>
        <end position="569"/>
    </location>
</feature>
<dbReference type="SUPFAM" id="SSF56935">
    <property type="entry name" value="Porins"/>
    <property type="match status" value="1"/>
</dbReference>
<dbReference type="Proteomes" id="UP000216151">
    <property type="component" value="Unassembled WGS sequence"/>
</dbReference>
<dbReference type="AlphaFoldDB" id="A0A269Y3X5"/>
<sequence>MASRKKALLATVMAASVAGVPYMLPTLAYADDYADLLDVLRAKGSLTRHEYDTLLAKHVHHAALAAEPRAARPAHAASGGTRTAMAHAARGAQSGYEPGIRFDPGAGENDISLRAEDAATRAEASARSAQEAAKALDSGNFVRVAKYVPGKGLTFKAGPIDINLSGFVNGFYTYNSPAGGRPVAGGVSSGSSGFDSSAVRNGLLPAGFILKMNTVQQGMDISAVLGMYPGLDNAKPAAFNANSGGSPVGLGTAGIDLRQVYMTFGNKDMGTFKIGRDLALFASDAIMNDATLLSVGSTGSNASPANTSLGRIGVGYVYADWIPQISYTSPKLGGFQGSVGIFQPLDEFGYADATNPTAASAASQYSAGSTQHSSPMVQGRAVYDFSVSDVQFHIWASFLIQHMQGLSSLQADGKTPLLSSDQHHSAMVEAGDIGTKVTYGPLEGVAYYYRGSGLGTTGLFFDGVDASGRKRDSEGYYVQGAYHITKKFRLVGSYGVSNLYLAGGENTALESQAGSAGLVRRNQSEVGAAYYQMTDWLTVVGEYSHTSSSAHGGSKESDNTASGGVMLMF</sequence>